<protein>
    <submittedName>
        <fullName evidence="1">Uncharacterized protein</fullName>
    </submittedName>
</protein>
<dbReference type="InParanoid" id="A0A0V1BPA4"/>
<dbReference type="EMBL" id="JYDH01000023">
    <property type="protein sequence ID" value="KRY38743.1"/>
    <property type="molecule type" value="Genomic_DNA"/>
</dbReference>
<keyword evidence="2" id="KW-1185">Reference proteome</keyword>
<reference evidence="1 2" key="1">
    <citation type="submission" date="2015-01" db="EMBL/GenBank/DDBJ databases">
        <title>Evolution of Trichinella species and genotypes.</title>
        <authorList>
            <person name="Korhonen P.K."/>
            <person name="Edoardo P."/>
            <person name="Giuseppe L.R."/>
            <person name="Gasser R.B."/>
        </authorList>
    </citation>
    <scope>NUCLEOTIDE SEQUENCE [LARGE SCALE GENOMIC DNA]</scope>
    <source>
        <strain evidence="1">ISS3</strain>
    </source>
</reference>
<name>A0A0V1BPA4_TRISP</name>
<evidence type="ECO:0000313" key="1">
    <source>
        <dbReference type="EMBL" id="KRY38743.1"/>
    </source>
</evidence>
<organism evidence="1 2">
    <name type="scientific">Trichinella spiralis</name>
    <name type="common">Trichina worm</name>
    <dbReference type="NCBI Taxonomy" id="6334"/>
    <lineage>
        <taxon>Eukaryota</taxon>
        <taxon>Metazoa</taxon>
        <taxon>Ecdysozoa</taxon>
        <taxon>Nematoda</taxon>
        <taxon>Enoplea</taxon>
        <taxon>Dorylaimia</taxon>
        <taxon>Trichinellida</taxon>
        <taxon>Trichinellidae</taxon>
        <taxon>Trichinella</taxon>
    </lineage>
</organism>
<dbReference type="AlphaFoldDB" id="A0A0V1BPA4"/>
<gene>
    <name evidence="1" type="ORF">T01_7789</name>
</gene>
<evidence type="ECO:0000313" key="2">
    <source>
        <dbReference type="Proteomes" id="UP000054776"/>
    </source>
</evidence>
<dbReference type="OrthoDB" id="10562112at2759"/>
<sequence>MYLSRNALKREFSTELDNYSYSALFEKIKYQQIYYKNQSSKSRRKKESERIVWKSAIMRLRYLDVCYSYLFIACIKTAMETTIAMVFNSSALCVATLSKPLSTLHACVTFVDEIDTGLSVFTCASVPAFYALLPPSFRLAY</sequence>
<comment type="caution">
    <text evidence="1">The sequence shown here is derived from an EMBL/GenBank/DDBJ whole genome shotgun (WGS) entry which is preliminary data.</text>
</comment>
<dbReference type="Proteomes" id="UP000054776">
    <property type="component" value="Unassembled WGS sequence"/>
</dbReference>
<proteinExistence type="predicted"/>
<accession>A0A0V1BPA4</accession>